<evidence type="ECO:0000259" key="1">
    <source>
        <dbReference type="Pfam" id="PF06568"/>
    </source>
</evidence>
<dbReference type="Proteomes" id="UP001157355">
    <property type="component" value="Unassembled WGS sequence"/>
</dbReference>
<evidence type="ECO:0000313" key="4">
    <source>
        <dbReference type="Proteomes" id="UP001157355"/>
    </source>
</evidence>
<reference evidence="2" key="2">
    <citation type="submission" date="2023-01" db="EMBL/GenBank/DDBJ databases">
        <title>Draft genome sequence of Cypionkella aquatica strain NBRC 111766.</title>
        <authorList>
            <person name="Sun Q."/>
            <person name="Mori K."/>
        </authorList>
    </citation>
    <scope>NUCLEOTIDE SEQUENCE</scope>
    <source>
        <strain evidence="2">NBRC 111766</strain>
    </source>
</reference>
<reference evidence="2 4" key="1">
    <citation type="journal article" date="2014" name="Int. J. Syst. Evol. Microbiol.">
        <title>Complete genome sequence of Corynebacterium casei LMG S-19264T (=DSM 44701T), isolated from a smear-ripened cheese.</title>
        <authorList>
            <consortium name="US DOE Joint Genome Institute (JGI-PGF)"/>
            <person name="Walter F."/>
            <person name="Albersmeier A."/>
            <person name="Kalinowski J."/>
            <person name="Ruckert C."/>
        </authorList>
    </citation>
    <scope>NUCLEOTIDE SEQUENCE [LARGE SCALE GENOMIC DNA]</scope>
    <source>
        <strain evidence="2 4">NBRC 111766</strain>
    </source>
</reference>
<evidence type="ECO:0000313" key="2">
    <source>
        <dbReference type="EMBL" id="GLS85144.1"/>
    </source>
</evidence>
<dbReference type="InterPro" id="IPR009506">
    <property type="entry name" value="YjiS-like"/>
</dbReference>
<dbReference type="Pfam" id="PF06568">
    <property type="entry name" value="YjiS-like"/>
    <property type="match status" value="1"/>
</dbReference>
<sequence>MSYSQAVALNAQNLPPLSRVVVALALTVARWELRHRTRKQLAQMPKHMLRDIGLSESHAEQEAEKPFWRA</sequence>
<evidence type="ECO:0000313" key="3">
    <source>
        <dbReference type="EMBL" id="GLS86716.1"/>
    </source>
</evidence>
<feature type="domain" description="YjiS-like" evidence="1">
    <location>
        <begin position="24"/>
        <end position="57"/>
    </location>
</feature>
<dbReference type="AlphaFoldDB" id="A0AA37WYX9"/>
<proteinExistence type="predicted"/>
<protein>
    <recommendedName>
        <fullName evidence="1">YjiS-like domain-containing protein</fullName>
    </recommendedName>
</protein>
<dbReference type="EMBL" id="BSPP01000006">
    <property type="protein sequence ID" value="GLS86716.1"/>
    <property type="molecule type" value="Genomic_DNA"/>
</dbReference>
<accession>A0AA37WYX9</accession>
<gene>
    <name evidence="2" type="ORF">GCM10010873_01170</name>
    <name evidence="3" type="ORF">GCM10010873_16900</name>
</gene>
<keyword evidence="4" id="KW-1185">Reference proteome</keyword>
<name>A0AA37WYX9_9RHOB</name>
<organism evidence="2 4">
    <name type="scientific">Cypionkella aquatica</name>
    <dbReference type="NCBI Taxonomy" id="1756042"/>
    <lineage>
        <taxon>Bacteria</taxon>
        <taxon>Pseudomonadati</taxon>
        <taxon>Pseudomonadota</taxon>
        <taxon>Alphaproteobacteria</taxon>
        <taxon>Rhodobacterales</taxon>
        <taxon>Paracoccaceae</taxon>
        <taxon>Cypionkella</taxon>
    </lineage>
</organism>
<dbReference type="EMBL" id="BSPP01000001">
    <property type="protein sequence ID" value="GLS85144.1"/>
    <property type="molecule type" value="Genomic_DNA"/>
</dbReference>
<dbReference type="RefSeq" id="WP_284323375.1">
    <property type="nucleotide sequence ID" value="NZ_BSPP01000001.1"/>
</dbReference>
<comment type="caution">
    <text evidence="2">The sequence shown here is derived from an EMBL/GenBank/DDBJ whole genome shotgun (WGS) entry which is preliminary data.</text>
</comment>